<gene>
    <name evidence="3" type="ORF">NCTC13067_02310</name>
</gene>
<reference evidence="3 4" key="1">
    <citation type="submission" date="2018-06" db="EMBL/GenBank/DDBJ databases">
        <authorList>
            <consortium name="Pathogen Informatics"/>
            <person name="Doyle S."/>
        </authorList>
    </citation>
    <scope>NUCLEOTIDE SEQUENCE [LARGE SCALE GENOMIC DNA]</scope>
    <source>
        <strain evidence="3 4">NCTC13067</strain>
    </source>
</reference>
<proteinExistence type="predicted"/>
<dbReference type="Gene3D" id="1.10.1040.20">
    <property type="entry name" value="ProC-like, C-terminal domain"/>
    <property type="match status" value="1"/>
</dbReference>
<dbReference type="Gene3D" id="3.40.50.720">
    <property type="entry name" value="NAD(P)-binding Rossmann-like Domain"/>
    <property type="match status" value="1"/>
</dbReference>
<dbReference type="EMBL" id="UGTM01000002">
    <property type="protein sequence ID" value="SUB94438.1"/>
    <property type="molecule type" value="Genomic_DNA"/>
</dbReference>
<dbReference type="PANTHER" id="PTHR40459:SF1">
    <property type="entry name" value="CONSERVED HYPOTHETICAL ALANINE AND LEUCINE RICH PROTEIN"/>
    <property type="match status" value="1"/>
</dbReference>
<dbReference type="InterPro" id="IPR008927">
    <property type="entry name" value="6-PGluconate_DH-like_C_sf"/>
</dbReference>
<sequence length="283" mass="31771">MEVYFRLISFKSIKFVGMMKVSLIGAGNLATQLGKSLRSAGVPVCQVFSRTEEAASTLAEILDADWLTDITLLRNDADIYVISVKDSVLCSLIPEVCKGREDKLFLHTAGSMPMRCFEGQARHYGVFYPMQTFSKNHDVCFADIPVFIEGNTQETEEQIRNFARRLSRRIFSLSSSDRQYLHLAAVWACNFTNYCYSVASGILDEHGVPFDVLLPLIDETTQKIHNISPAEAQTGPAVRGDRNVMERQLELMNGKENLQDLYRMLSEGINNLAHSSDLNKKGD</sequence>
<dbReference type="Pfam" id="PF10728">
    <property type="entry name" value="DUF2520"/>
    <property type="match status" value="1"/>
</dbReference>
<accession>A0A379EDG8</accession>
<protein>
    <submittedName>
        <fullName evidence="3">Uncharacterized conserved protein</fullName>
    </submittedName>
</protein>
<dbReference type="InterPro" id="IPR036291">
    <property type="entry name" value="NAD(P)-bd_dom_sf"/>
</dbReference>
<dbReference type="InterPro" id="IPR018931">
    <property type="entry name" value="DUF2520"/>
</dbReference>
<feature type="domain" description="Pyrroline-5-carboxylate reductase catalytic N-terminal" evidence="1">
    <location>
        <begin position="20"/>
        <end position="104"/>
    </location>
</feature>
<organism evidence="3 4">
    <name type="scientific">Prevotella denticola</name>
    <dbReference type="NCBI Taxonomy" id="28129"/>
    <lineage>
        <taxon>Bacteria</taxon>
        <taxon>Pseudomonadati</taxon>
        <taxon>Bacteroidota</taxon>
        <taxon>Bacteroidia</taxon>
        <taxon>Bacteroidales</taxon>
        <taxon>Prevotellaceae</taxon>
        <taxon>Prevotella</taxon>
    </lineage>
</organism>
<dbReference type="SUPFAM" id="SSF51735">
    <property type="entry name" value="NAD(P)-binding Rossmann-fold domains"/>
    <property type="match status" value="1"/>
</dbReference>
<evidence type="ECO:0000259" key="2">
    <source>
        <dbReference type="Pfam" id="PF10728"/>
    </source>
</evidence>
<dbReference type="SUPFAM" id="SSF48179">
    <property type="entry name" value="6-phosphogluconate dehydrogenase C-terminal domain-like"/>
    <property type="match status" value="1"/>
</dbReference>
<dbReference type="Pfam" id="PF03807">
    <property type="entry name" value="F420_oxidored"/>
    <property type="match status" value="1"/>
</dbReference>
<dbReference type="AlphaFoldDB" id="A0A379EDG8"/>
<name>A0A379EDG8_9BACT</name>
<dbReference type="Proteomes" id="UP000255469">
    <property type="component" value="Unassembled WGS sequence"/>
</dbReference>
<dbReference type="InterPro" id="IPR037108">
    <property type="entry name" value="TM1727-like_C_sf"/>
</dbReference>
<evidence type="ECO:0000313" key="4">
    <source>
        <dbReference type="Proteomes" id="UP000255469"/>
    </source>
</evidence>
<dbReference type="PANTHER" id="PTHR40459">
    <property type="entry name" value="CONSERVED HYPOTHETICAL ALANINE AND LEUCINE RICH PROTEIN"/>
    <property type="match status" value="1"/>
</dbReference>
<evidence type="ECO:0000259" key="1">
    <source>
        <dbReference type="Pfam" id="PF03807"/>
    </source>
</evidence>
<evidence type="ECO:0000313" key="3">
    <source>
        <dbReference type="EMBL" id="SUB94438.1"/>
    </source>
</evidence>
<dbReference type="InterPro" id="IPR028939">
    <property type="entry name" value="P5C_Rdtase_cat_N"/>
</dbReference>
<feature type="domain" description="DUF2520" evidence="2">
    <location>
        <begin position="144"/>
        <end position="267"/>
    </location>
</feature>